<gene>
    <name evidence="21" type="ORF">BCV69DRAFT_280096</name>
</gene>
<feature type="compositionally biased region" description="Acidic residues" evidence="20">
    <location>
        <begin position="1"/>
        <end position="12"/>
    </location>
</feature>
<evidence type="ECO:0000256" key="20">
    <source>
        <dbReference type="SAM" id="MobiDB-lite"/>
    </source>
</evidence>
<evidence type="ECO:0000256" key="2">
    <source>
        <dbReference type="ARBA" id="ARBA00004477"/>
    </source>
</evidence>
<keyword evidence="9 19" id="KW-1133">Transmembrane helix</keyword>
<evidence type="ECO:0000256" key="18">
    <source>
        <dbReference type="ARBA" id="ARBA00024631"/>
    </source>
</evidence>
<feature type="transmembrane region" description="Helical" evidence="19">
    <location>
        <begin position="528"/>
        <end position="552"/>
    </location>
</feature>
<dbReference type="Pfam" id="PF04109">
    <property type="entry name" value="ATG9"/>
    <property type="match status" value="1"/>
</dbReference>
<evidence type="ECO:0000256" key="11">
    <source>
        <dbReference type="ARBA" id="ARBA00023034"/>
    </source>
</evidence>
<dbReference type="GO" id="GO:0061709">
    <property type="term" value="P:reticulophagy"/>
    <property type="evidence" value="ECO:0007669"/>
    <property type="project" value="TreeGrafter"/>
</dbReference>
<dbReference type="GO" id="GO:0005789">
    <property type="term" value="C:endoplasmic reticulum membrane"/>
    <property type="evidence" value="ECO:0007669"/>
    <property type="project" value="UniProtKB-SubCell"/>
</dbReference>
<dbReference type="GeneID" id="37013223"/>
<evidence type="ECO:0000256" key="8">
    <source>
        <dbReference type="ARBA" id="ARBA00022692"/>
    </source>
</evidence>
<name>A0A316UH04_9BASI</name>
<dbReference type="AlphaFoldDB" id="A0A316UH04"/>
<sequence>MDPFESDLEDASEQILQGRQPPALTHIRSPPSTSSSNAQPATATHPPGGNGNGSDEVEDPFGIERTDSPIPPGGERPRSRSSRGASVTEADEEGSVGSPSGIFGGGISQRPRDVTHTSASQLLSGNADVGPSRYRDQPPSSRQGAVKLASMGSTKVADTERSQDERDPSSEEESSRLLATVEQGDHARPLSSLSSRTSKSNASRRSEKRKAAGSESIATLKALGRRIVRSARQNEEEDASSHRARGSDNGPIRLESAPGEEGSSGILKGRAWRRLSERERALWMWANVEDLDDFLRELYAYYTGKGLVCIVLTRSLNLLTIAFVIGFSTFLFGCVDYTSIRHDGQLKEVIIEGCVSRFSTWTILSLIAFGVVYSLQVVRFALSLSRLGTMHHFFQHLLDIPEADIQTIPWHQVVARLSSLLSTHPIASLPTGEGEPTQKIDVHEAANRLMRQDNYLIAMLNRDLLDLGLPLPAMFGVGSSPPILTKSLLWNLNFCLLGFLIDQDGNVRRQFLSDRHRTELIAGLKRRLIFMAAVNAIFAPFIIMYIMLYSFFRYFEEYHKNPASLGSRQYTELARWKFREFNELPHLFRKRCHASYPYAQRYVEQFPKERNAILARFISFVAGSFAAVLVLAAVIDPDLFLHFEITPQRNTLFYIGVFGAILAGARAMIPDERAVFEPEVLLEGVIFYTHYCPEDWKGRFHSAEVNAEFGKLYSLKIGIFVIEVLSVLVTPLVLFFSLPNNAPAIIDFFRESTVHVEGLGYVCSFAVFDFARHGKTNPPDETRGAPEGPDLPHRDNRENKMEQSALHFAAANDWQPDPASSLYLSRLQTQFWQTNQRGASNPMQSGQQHVPTNARAILAGFASSTTESMLAHRSQMYEDAFERSMSRGERTAKRDQSPRLNKASTGPKISNHKTGSRRGLQVVREGDDDSSVLSSVGDFADPVADMRQEQERRRLRADDGALPRSLRQHLDSVL</sequence>
<evidence type="ECO:0000256" key="17">
    <source>
        <dbReference type="ARBA" id="ARBA00024621"/>
    </source>
</evidence>
<dbReference type="GO" id="GO:0005776">
    <property type="term" value="C:autophagosome"/>
    <property type="evidence" value="ECO:0007669"/>
    <property type="project" value="TreeGrafter"/>
</dbReference>
<keyword evidence="14" id="KW-0968">Cytoplasmic vesicle</keyword>
<evidence type="ECO:0000313" key="22">
    <source>
        <dbReference type="Proteomes" id="UP000245942"/>
    </source>
</evidence>
<dbReference type="GO" id="GO:0034497">
    <property type="term" value="P:protein localization to phagophore assembly site"/>
    <property type="evidence" value="ECO:0007669"/>
    <property type="project" value="TreeGrafter"/>
</dbReference>
<evidence type="ECO:0000256" key="14">
    <source>
        <dbReference type="ARBA" id="ARBA00023329"/>
    </source>
</evidence>
<evidence type="ECO:0000256" key="13">
    <source>
        <dbReference type="ARBA" id="ARBA00023136"/>
    </source>
</evidence>
<feature type="transmembrane region" description="Helical" evidence="19">
    <location>
        <begin position="318"/>
        <end position="340"/>
    </location>
</feature>
<comment type="catalytic activity">
    <reaction evidence="17">
        <text>a 1,2-diacyl-sn-glycero-3-phospho-(1D-myo-inositol-3-phosphate)(in) = a 1,2-diacyl-sn-glycero-3-phospho-(1D-myo-inositol-3-phosphate)(out)</text>
        <dbReference type="Rhea" id="RHEA:67920"/>
        <dbReference type="ChEBI" id="CHEBI:58088"/>
    </reaction>
</comment>
<comment type="subcellular location">
    <subcellularLocation>
        <location evidence="1">Cytoplasmic vesicle membrane</location>
        <topology evidence="1">Multi-pass membrane protein</topology>
    </subcellularLocation>
    <subcellularLocation>
        <location evidence="2">Endoplasmic reticulum membrane</location>
        <topology evidence="2">Multi-pass membrane protein</topology>
    </subcellularLocation>
    <subcellularLocation>
        <location evidence="4">Golgi apparatus membrane</location>
        <topology evidence="4">Multi-pass membrane protein</topology>
    </subcellularLocation>
    <subcellularLocation>
        <location evidence="3 19">Preautophagosomal structure membrane</location>
        <topology evidence="3 19">Multi-pass membrane protein</topology>
    </subcellularLocation>
</comment>
<comment type="function">
    <text evidence="19">Phospholipid scramblase involved in autophagy. Cycles between the preautophagosomal structure/phagophore assembly site (PAS) and the cytoplasmic vesicle pool and supplies membrane for the growing autophagosome. Lipid scramblase activity plays a key role in preautophagosomal structure/phagophore assembly by distributing the phospholipids that arrive through ATG2 from the cytoplasmic to the luminal leaflet of the bilayer, thereby driving autophagosomal membrane expansion.</text>
</comment>
<evidence type="ECO:0000256" key="9">
    <source>
        <dbReference type="ARBA" id="ARBA00022989"/>
    </source>
</evidence>
<dbReference type="EMBL" id="KZ819321">
    <property type="protein sequence ID" value="PWN24204.1"/>
    <property type="molecule type" value="Genomic_DNA"/>
</dbReference>
<dbReference type="GO" id="GO:0006869">
    <property type="term" value="P:lipid transport"/>
    <property type="evidence" value="ECO:0007669"/>
    <property type="project" value="UniProtKB-KW"/>
</dbReference>
<dbReference type="PANTHER" id="PTHR13038:SF10">
    <property type="entry name" value="AUTOPHAGY-RELATED PROTEIN 9"/>
    <property type="match status" value="1"/>
</dbReference>
<feature type="region of interest" description="Disordered" evidence="20">
    <location>
        <begin position="776"/>
        <end position="796"/>
    </location>
</feature>
<proteinExistence type="inferred from homology"/>
<comment type="catalytic activity">
    <reaction evidence="16">
        <text>a 1,2-diacyl-sn-glycero-3-phosphoethanolamine(in) = a 1,2-diacyl-sn-glycero-3-phosphoethanolamine(out)</text>
        <dbReference type="Rhea" id="RHEA:38895"/>
        <dbReference type="ChEBI" id="CHEBI:64612"/>
    </reaction>
</comment>
<evidence type="ECO:0000256" key="7">
    <source>
        <dbReference type="ARBA" id="ARBA00022448"/>
    </source>
</evidence>
<feature type="transmembrane region" description="Helical" evidence="19">
    <location>
        <begin position="613"/>
        <end position="635"/>
    </location>
</feature>
<keyword evidence="8 19" id="KW-0812">Transmembrane</keyword>
<dbReference type="OrthoDB" id="2020634at2759"/>
<keyword evidence="10 19" id="KW-0072">Autophagy</keyword>
<accession>A0A316UH04</accession>
<feature type="compositionally biased region" description="Polar residues" evidence="20">
    <location>
        <begin position="30"/>
        <end position="42"/>
    </location>
</feature>
<dbReference type="GO" id="GO:0034045">
    <property type="term" value="C:phagophore assembly site membrane"/>
    <property type="evidence" value="ECO:0007669"/>
    <property type="project" value="UniProtKB-SubCell"/>
</dbReference>
<feature type="compositionally biased region" description="Basic and acidic residues" evidence="20">
    <location>
        <begin position="882"/>
        <end position="897"/>
    </location>
</feature>
<protein>
    <recommendedName>
        <fullName evidence="6 19">Autophagy-related protein 9</fullName>
    </recommendedName>
</protein>
<reference evidence="21 22" key="1">
    <citation type="journal article" date="2018" name="Mol. Biol. Evol.">
        <title>Broad Genomic Sampling Reveals a Smut Pathogenic Ancestry of the Fungal Clade Ustilaginomycotina.</title>
        <authorList>
            <person name="Kijpornyongpan T."/>
            <person name="Mondo S.J."/>
            <person name="Barry K."/>
            <person name="Sandor L."/>
            <person name="Lee J."/>
            <person name="Lipzen A."/>
            <person name="Pangilinan J."/>
            <person name="LaButti K."/>
            <person name="Hainaut M."/>
            <person name="Henrissat B."/>
            <person name="Grigoriev I.V."/>
            <person name="Spatafora J.W."/>
            <person name="Aime M.C."/>
        </authorList>
    </citation>
    <scope>NUCLEOTIDE SEQUENCE [LARGE SCALE GENOMIC DNA]</scope>
    <source>
        <strain evidence="21 22">MCA 4718</strain>
    </source>
</reference>
<feature type="region of interest" description="Disordered" evidence="20">
    <location>
        <begin position="882"/>
        <end position="945"/>
    </location>
</feature>
<dbReference type="GO" id="GO:0000422">
    <property type="term" value="P:autophagy of mitochondrion"/>
    <property type="evidence" value="ECO:0007669"/>
    <property type="project" value="TreeGrafter"/>
</dbReference>
<evidence type="ECO:0000256" key="10">
    <source>
        <dbReference type="ARBA" id="ARBA00023006"/>
    </source>
</evidence>
<evidence type="ECO:0000256" key="5">
    <source>
        <dbReference type="ARBA" id="ARBA00006185"/>
    </source>
</evidence>
<organism evidence="21 22">
    <name type="scientific">Pseudomicrostroma glucosiphilum</name>
    <dbReference type="NCBI Taxonomy" id="1684307"/>
    <lineage>
        <taxon>Eukaryota</taxon>
        <taxon>Fungi</taxon>
        <taxon>Dikarya</taxon>
        <taxon>Basidiomycota</taxon>
        <taxon>Ustilaginomycotina</taxon>
        <taxon>Exobasidiomycetes</taxon>
        <taxon>Microstromatales</taxon>
        <taxon>Microstromatales incertae sedis</taxon>
        <taxon>Pseudomicrostroma</taxon>
    </lineage>
</organism>
<evidence type="ECO:0000256" key="19">
    <source>
        <dbReference type="RuleBase" id="RU364027"/>
    </source>
</evidence>
<dbReference type="GO" id="GO:0034727">
    <property type="term" value="P:piecemeal microautophagy of the nucleus"/>
    <property type="evidence" value="ECO:0007669"/>
    <property type="project" value="TreeGrafter"/>
</dbReference>
<evidence type="ECO:0000256" key="4">
    <source>
        <dbReference type="ARBA" id="ARBA00004653"/>
    </source>
</evidence>
<evidence type="ECO:0000256" key="12">
    <source>
        <dbReference type="ARBA" id="ARBA00023055"/>
    </source>
</evidence>
<feature type="region of interest" description="Disordered" evidence="20">
    <location>
        <begin position="1"/>
        <end position="215"/>
    </location>
</feature>
<evidence type="ECO:0000256" key="1">
    <source>
        <dbReference type="ARBA" id="ARBA00004439"/>
    </source>
</evidence>
<evidence type="ECO:0000256" key="3">
    <source>
        <dbReference type="ARBA" id="ARBA00004511"/>
    </source>
</evidence>
<evidence type="ECO:0000256" key="15">
    <source>
        <dbReference type="ARBA" id="ARBA00024479"/>
    </source>
</evidence>
<feature type="region of interest" description="Disordered" evidence="20">
    <location>
        <begin position="231"/>
        <end position="265"/>
    </location>
</feature>
<keyword evidence="22" id="KW-1185">Reference proteome</keyword>
<keyword evidence="13 19" id="KW-0472">Membrane</keyword>
<dbReference type="InterPro" id="IPR007241">
    <property type="entry name" value="Autophagy-rel_prot_9"/>
</dbReference>
<comment type="similarity">
    <text evidence="5 19">Belongs to the ATG9 family.</text>
</comment>
<dbReference type="PANTHER" id="PTHR13038">
    <property type="entry name" value="APG9 AUTOPHAGY 9"/>
    <property type="match status" value="1"/>
</dbReference>
<feature type="compositionally biased region" description="Polar residues" evidence="20">
    <location>
        <begin position="898"/>
        <end position="908"/>
    </location>
</feature>
<evidence type="ECO:0000313" key="21">
    <source>
        <dbReference type="EMBL" id="PWN24204.1"/>
    </source>
</evidence>
<dbReference type="Proteomes" id="UP000245942">
    <property type="component" value="Unassembled WGS sequence"/>
</dbReference>
<evidence type="ECO:0000256" key="6">
    <source>
        <dbReference type="ARBA" id="ARBA00018074"/>
    </source>
</evidence>
<comment type="catalytic activity">
    <reaction evidence="15">
        <text>a 1,2-diacyl-sn-glycero-3-phospho-L-serine(in) = a 1,2-diacyl-sn-glycero-3-phospho-L-serine(out)</text>
        <dbReference type="Rhea" id="RHEA:38663"/>
        <dbReference type="ChEBI" id="CHEBI:57262"/>
    </reaction>
</comment>
<keyword evidence="7 19" id="KW-0813">Transport</keyword>
<feature type="compositionally biased region" description="Low complexity" evidence="20">
    <location>
        <begin position="191"/>
        <end position="203"/>
    </location>
</feature>
<dbReference type="STRING" id="1684307.A0A316UH04"/>
<feature type="transmembrane region" description="Helical" evidence="19">
    <location>
        <begin position="717"/>
        <end position="738"/>
    </location>
</feature>
<keyword evidence="12 19" id="KW-0445">Lipid transport</keyword>
<dbReference type="RefSeq" id="XP_025351364.1">
    <property type="nucleotide sequence ID" value="XM_025491489.1"/>
</dbReference>
<feature type="compositionally biased region" description="Basic and acidic residues" evidence="20">
    <location>
        <begin position="778"/>
        <end position="796"/>
    </location>
</feature>
<feature type="transmembrane region" description="Helical" evidence="19">
    <location>
        <begin position="361"/>
        <end position="382"/>
    </location>
</feature>
<evidence type="ECO:0000256" key="16">
    <source>
        <dbReference type="ARBA" id="ARBA00024615"/>
    </source>
</evidence>
<dbReference type="GO" id="GO:0000139">
    <property type="term" value="C:Golgi membrane"/>
    <property type="evidence" value="ECO:0007669"/>
    <property type="project" value="UniProtKB-SubCell"/>
</dbReference>
<keyword evidence="11" id="KW-0333">Golgi apparatus</keyword>
<feature type="transmembrane region" description="Helical" evidence="19">
    <location>
        <begin position="651"/>
        <end position="669"/>
    </location>
</feature>
<feature type="compositionally biased region" description="Basic and acidic residues" evidence="20">
    <location>
        <begin position="157"/>
        <end position="175"/>
    </location>
</feature>
<dbReference type="GO" id="GO:0030659">
    <property type="term" value="C:cytoplasmic vesicle membrane"/>
    <property type="evidence" value="ECO:0007669"/>
    <property type="project" value="UniProtKB-SubCell"/>
</dbReference>
<comment type="catalytic activity">
    <reaction evidence="18">
        <text>a 1,2-diacyl-sn-glycero-3-phosphocholine(in) = a 1,2-diacyl-sn-glycero-3-phosphocholine(out)</text>
        <dbReference type="Rhea" id="RHEA:38571"/>
        <dbReference type="ChEBI" id="CHEBI:57643"/>
    </reaction>
</comment>